<dbReference type="STRING" id="320771.Cflav_PD3638"/>
<dbReference type="EMBL" id="ABOX02000014">
    <property type="protein sequence ID" value="EEF60780.1"/>
    <property type="molecule type" value="Genomic_DNA"/>
</dbReference>
<evidence type="ECO:0000313" key="1">
    <source>
        <dbReference type="EMBL" id="EEF60780.1"/>
    </source>
</evidence>
<accession>B9XHE5</accession>
<gene>
    <name evidence="1" type="ORF">Cflav_PD3638</name>
</gene>
<dbReference type="Proteomes" id="UP000003688">
    <property type="component" value="Unassembled WGS sequence"/>
</dbReference>
<protein>
    <submittedName>
        <fullName evidence="1">Uncharacterized protein</fullName>
    </submittedName>
</protein>
<organism evidence="1 2">
    <name type="scientific">Pedosphaera parvula (strain Ellin514)</name>
    <dbReference type="NCBI Taxonomy" id="320771"/>
    <lineage>
        <taxon>Bacteria</taxon>
        <taxon>Pseudomonadati</taxon>
        <taxon>Verrucomicrobiota</taxon>
        <taxon>Pedosphaerae</taxon>
        <taxon>Pedosphaerales</taxon>
        <taxon>Pedosphaeraceae</taxon>
        <taxon>Pedosphaera</taxon>
    </lineage>
</organism>
<keyword evidence="2" id="KW-1185">Reference proteome</keyword>
<comment type="caution">
    <text evidence="1">The sequence shown here is derived from an EMBL/GenBank/DDBJ whole genome shotgun (WGS) entry which is preliminary data.</text>
</comment>
<evidence type="ECO:0000313" key="2">
    <source>
        <dbReference type="Proteomes" id="UP000003688"/>
    </source>
</evidence>
<proteinExistence type="predicted"/>
<sequence length="54" mass="5978">MRLVSDTHAFADGFGFFAFIDEGDGKVFCRDAALAQFISVEVLECAAHWQHGKD</sequence>
<reference evidence="1 2" key="1">
    <citation type="journal article" date="2011" name="J. Bacteriol.">
        <title>Genome sequence of 'Pedosphaera parvula' Ellin514, an aerobic Verrucomicrobial isolate from pasture soil.</title>
        <authorList>
            <person name="Kant R."/>
            <person name="van Passel M.W."/>
            <person name="Sangwan P."/>
            <person name="Palva A."/>
            <person name="Lucas S."/>
            <person name="Copeland A."/>
            <person name="Lapidus A."/>
            <person name="Glavina Del Rio T."/>
            <person name="Dalin E."/>
            <person name="Tice H."/>
            <person name="Bruce D."/>
            <person name="Goodwin L."/>
            <person name="Pitluck S."/>
            <person name="Chertkov O."/>
            <person name="Larimer F.W."/>
            <person name="Land M.L."/>
            <person name="Hauser L."/>
            <person name="Brettin T.S."/>
            <person name="Detter J.C."/>
            <person name="Han S."/>
            <person name="de Vos W.M."/>
            <person name="Janssen P.H."/>
            <person name="Smidt H."/>
        </authorList>
    </citation>
    <scope>NUCLEOTIDE SEQUENCE [LARGE SCALE GENOMIC DNA]</scope>
    <source>
        <strain evidence="1 2">Ellin514</strain>
    </source>
</reference>
<dbReference type="AlphaFoldDB" id="B9XHE5"/>
<name>B9XHE5_PEDPL</name>